<keyword evidence="2" id="KW-1185">Reference proteome</keyword>
<gene>
    <name evidence="1" type="ORF">GGR05_003855</name>
</gene>
<evidence type="ECO:0000313" key="1">
    <source>
        <dbReference type="EMBL" id="MBB3937687.1"/>
    </source>
</evidence>
<accession>A0A7W6BVI3</accession>
<dbReference type="RefSeq" id="WP_139224663.1">
    <property type="nucleotide sequence ID" value="NZ_FOOA01000014.1"/>
</dbReference>
<evidence type="ECO:0000313" key="2">
    <source>
        <dbReference type="Proteomes" id="UP000531216"/>
    </source>
</evidence>
<dbReference type="EMBL" id="JACIDO010000011">
    <property type="protein sequence ID" value="MBB3937687.1"/>
    <property type="molecule type" value="Genomic_DNA"/>
</dbReference>
<sequence>MRPSWRRRIETPLARVRRIISERAASLAAAALLARIEVADGDILTLTMGSSLRRVDEIRMQLALRKRLDDRGFYRASVVLLDADMVLRVERIGLRPSAE</sequence>
<proteinExistence type="predicted"/>
<reference evidence="1 2" key="1">
    <citation type="submission" date="2020-08" db="EMBL/GenBank/DDBJ databases">
        <title>Genomic Encyclopedia of Type Strains, Phase IV (KMG-IV): sequencing the most valuable type-strain genomes for metagenomic binning, comparative biology and taxonomic classification.</title>
        <authorList>
            <person name="Goeker M."/>
        </authorList>
    </citation>
    <scope>NUCLEOTIDE SEQUENCE [LARGE SCALE GENOMIC DNA]</scope>
    <source>
        <strain evidence="1 2">DSM 25024</strain>
    </source>
</reference>
<dbReference type="Proteomes" id="UP000531216">
    <property type="component" value="Unassembled WGS sequence"/>
</dbReference>
<organism evidence="1 2">
    <name type="scientific">Aureimonas phyllosphaerae</name>
    <dbReference type="NCBI Taxonomy" id="1166078"/>
    <lineage>
        <taxon>Bacteria</taxon>
        <taxon>Pseudomonadati</taxon>
        <taxon>Pseudomonadota</taxon>
        <taxon>Alphaproteobacteria</taxon>
        <taxon>Hyphomicrobiales</taxon>
        <taxon>Aurantimonadaceae</taxon>
        <taxon>Aureimonas</taxon>
    </lineage>
</organism>
<protein>
    <submittedName>
        <fullName evidence="1">Putative ABC-class ATPase</fullName>
    </submittedName>
</protein>
<dbReference type="AlphaFoldDB" id="A0A7W6BVI3"/>
<name>A0A7W6BVI3_9HYPH</name>
<comment type="caution">
    <text evidence="1">The sequence shown here is derived from an EMBL/GenBank/DDBJ whole genome shotgun (WGS) entry which is preliminary data.</text>
</comment>